<dbReference type="Pfam" id="PF20038">
    <property type="entry name" value="HTH_59"/>
    <property type="match status" value="1"/>
</dbReference>
<dbReference type="EMBL" id="LKET01000068">
    <property type="protein sequence ID" value="KPU42146.1"/>
    <property type="molecule type" value="Genomic_DNA"/>
</dbReference>
<gene>
    <name evidence="2" type="ORF">OXPF_39250</name>
</gene>
<dbReference type="OrthoDB" id="1710385at2"/>
<evidence type="ECO:0000313" key="2">
    <source>
        <dbReference type="EMBL" id="KPU42146.1"/>
    </source>
</evidence>
<comment type="caution">
    <text evidence="2">The sequence shown here is derived from an EMBL/GenBank/DDBJ whole genome shotgun (WGS) entry which is preliminary data.</text>
</comment>
<sequence>MENELYNVLTFPEATQMWNLSESTLRKAIGTAKRLEEGVDYRKSGSVWLIRKSSMERVYGKLK</sequence>
<feature type="domain" description="Helix-turn-helix" evidence="1">
    <location>
        <begin position="1"/>
        <end position="62"/>
    </location>
</feature>
<dbReference type="InterPro" id="IPR045403">
    <property type="entry name" value="HTH_59_Firmicutes_type"/>
</dbReference>
<dbReference type="AlphaFoldDB" id="A0A0P8Y6V0"/>
<accession>A0A0P8Y6V0</accession>
<proteinExistence type="predicted"/>
<dbReference type="STRING" id="36849.OXPF_39250"/>
<organism evidence="2 3">
    <name type="scientific">Oxobacter pfennigii</name>
    <dbReference type="NCBI Taxonomy" id="36849"/>
    <lineage>
        <taxon>Bacteria</taxon>
        <taxon>Bacillati</taxon>
        <taxon>Bacillota</taxon>
        <taxon>Clostridia</taxon>
        <taxon>Eubacteriales</taxon>
        <taxon>Clostridiaceae</taxon>
        <taxon>Oxobacter</taxon>
    </lineage>
</organism>
<dbReference type="Proteomes" id="UP000050326">
    <property type="component" value="Unassembled WGS sequence"/>
</dbReference>
<evidence type="ECO:0000259" key="1">
    <source>
        <dbReference type="Pfam" id="PF20038"/>
    </source>
</evidence>
<evidence type="ECO:0000313" key="3">
    <source>
        <dbReference type="Proteomes" id="UP000050326"/>
    </source>
</evidence>
<dbReference type="RefSeq" id="WP_054876887.1">
    <property type="nucleotide sequence ID" value="NZ_LKET01000068.1"/>
</dbReference>
<name>A0A0P8Y6V0_9CLOT</name>
<protein>
    <recommendedName>
        <fullName evidence="1">Helix-turn-helix domain-containing protein</fullName>
    </recommendedName>
</protein>
<keyword evidence="3" id="KW-1185">Reference proteome</keyword>
<reference evidence="2 3" key="1">
    <citation type="submission" date="2015-09" db="EMBL/GenBank/DDBJ databases">
        <title>Genome sequence of Oxobacter pfennigii DSM 3222.</title>
        <authorList>
            <person name="Poehlein A."/>
            <person name="Bengelsdorf F.R."/>
            <person name="Schiel-Bengelsdorf B."/>
            <person name="Duerre P."/>
            <person name="Daniel R."/>
        </authorList>
    </citation>
    <scope>NUCLEOTIDE SEQUENCE [LARGE SCALE GENOMIC DNA]</scope>
    <source>
        <strain evidence="2 3">DSM 3222</strain>
    </source>
</reference>